<dbReference type="Gene3D" id="2.60.40.10">
    <property type="entry name" value="Immunoglobulins"/>
    <property type="match status" value="1"/>
</dbReference>
<name>A0ABM8UP04_9BACT</name>
<organism evidence="3 4">
    <name type="scientific">Dyadobacter linearis</name>
    <dbReference type="NCBI Taxonomy" id="2823330"/>
    <lineage>
        <taxon>Bacteria</taxon>
        <taxon>Pseudomonadati</taxon>
        <taxon>Bacteroidota</taxon>
        <taxon>Cytophagia</taxon>
        <taxon>Cytophagales</taxon>
        <taxon>Spirosomataceae</taxon>
        <taxon>Dyadobacter</taxon>
    </lineage>
</organism>
<dbReference type="Gene3D" id="3.40.390.10">
    <property type="entry name" value="Collagenase (Catalytic Domain)"/>
    <property type="match status" value="1"/>
</dbReference>
<evidence type="ECO:0000256" key="1">
    <source>
        <dbReference type="SAM" id="SignalP"/>
    </source>
</evidence>
<sequence>MKRISTALCFILCAARAFAQEFPVDTLYKSGPLDSRINVVILGDGFTEAEMPKFRTEAKKFADFLLEYQPYNRYKSYFNFFAIPTPSEESGVSNPGTAPDTYPDQPVGTKKTYYSGTFGSTIHRLVTINFTAAYNVLAANLPTYDLIVVLINTTYYGGSGGSIAVHTLNESANTIGAHEIGHTFTSLNDEYWAGPQYGWEAANMTEVSNPAEVKWKNWLDSEGIGVYKHGSDSEAARWHKPANGKCLMEYLNQEFCVVCREATTERILAIVDPTSNIQPDTSATFLVKEPATFKFDLLKPEPNSMYIQWKLDGQVLDNTQNEIVLTPEDIAGVGRLTATVFDSTHLSRSETLQISRVRTIEWRVQSNSPAVFKITTLTDTLCAGGSTMLTASGCNGEISWSTGGSGNSIEIGPKTSTIYTATCLATGRLATATITILPLPDANASNTGPYFEGAAIELNAAGGTNYAWSGPGNFASAEAKVTIPDAKVSQGGTYIVNVTDQFGCSDTASTTVLVEPILAVNGDPKEWVRVSPNPASDHIEVVTSLAGESELKIYDIAGKKVRTKVFSSKTEIKLNVAAGMYVYRLRNARKEISGKLLIK</sequence>
<dbReference type="InterPro" id="IPR024079">
    <property type="entry name" value="MetalloPept_cat_dom_sf"/>
</dbReference>
<dbReference type="InterPro" id="IPR019026">
    <property type="entry name" value="Peptidase_M64_IgA"/>
</dbReference>
<proteinExistence type="predicted"/>
<feature type="signal peptide" evidence="1">
    <location>
        <begin position="1"/>
        <end position="19"/>
    </location>
</feature>
<evidence type="ECO:0000313" key="4">
    <source>
        <dbReference type="Proteomes" id="UP000679725"/>
    </source>
</evidence>
<evidence type="ECO:0000313" key="3">
    <source>
        <dbReference type="EMBL" id="CAG5069235.1"/>
    </source>
</evidence>
<feature type="domain" description="Secretion system C-terminal sorting" evidence="2">
    <location>
        <begin position="531"/>
        <end position="598"/>
    </location>
</feature>
<accession>A0ABM8UP04</accession>
<protein>
    <recommendedName>
        <fullName evidence="2">Secretion system C-terminal sorting domain-containing protein</fullName>
    </recommendedName>
</protein>
<dbReference type="NCBIfam" id="TIGR04183">
    <property type="entry name" value="Por_Secre_tail"/>
    <property type="match status" value="1"/>
</dbReference>
<dbReference type="InterPro" id="IPR026444">
    <property type="entry name" value="Secre_tail"/>
</dbReference>
<dbReference type="Pfam" id="PF18962">
    <property type="entry name" value="Por_Secre_tail"/>
    <property type="match status" value="1"/>
</dbReference>
<keyword evidence="4" id="KW-1185">Reference proteome</keyword>
<reference evidence="3 4" key="1">
    <citation type="submission" date="2021-04" db="EMBL/GenBank/DDBJ databases">
        <authorList>
            <person name="Rodrigo-Torres L."/>
            <person name="Arahal R. D."/>
            <person name="Lucena T."/>
        </authorList>
    </citation>
    <scope>NUCLEOTIDE SEQUENCE [LARGE SCALE GENOMIC DNA]</scope>
    <source>
        <strain evidence="3 4">CECT 9623</strain>
    </source>
</reference>
<dbReference type="Pfam" id="PF09471">
    <property type="entry name" value="Peptidase_M64"/>
    <property type="match status" value="1"/>
</dbReference>
<dbReference type="EMBL" id="CAJRAU010000002">
    <property type="protein sequence ID" value="CAG5069235.1"/>
    <property type="molecule type" value="Genomic_DNA"/>
</dbReference>
<gene>
    <name evidence="3" type="ORF">DYBT9623_01971</name>
</gene>
<evidence type="ECO:0000259" key="2">
    <source>
        <dbReference type="Pfam" id="PF18962"/>
    </source>
</evidence>
<comment type="caution">
    <text evidence="3">The sequence shown here is derived from an EMBL/GenBank/DDBJ whole genome shotgun (WGS) entry which is preliminary data.</text>
</comment>
<keyword evidence="1" id="KW-0732">Signal</keyword>
<dbReference type="RefSeq" id="WP_215233318.1">
    <property type="nucleotide sequence ID" value="NZ_CAJRAU010000002.1"/>
</dbReference>
<dbReference type="InterPro" id="IPR013783">
    <property type="entry name" value="Ig-like_fold"/>
</dbReference>
<dbReference type="Proteomes" id="UP000679725">
    <property type="component" value="Unassembled WGS sequence"/>
</dbReference>
<feature type="chain" id="PRO_5046529906" description="Secretion system C-terminal sorting domain-containing protein" evidence="1">
    <location>
        <begin position="20"/>
        <end position="599"/>
    </location>
</feature>